<dbReference type="Proteomes" id="UP000269289">
    <property type="component" value="Unassembled WGS sequence"/>
</dbReference>
<evidence type="ECO:0000256" key="1">
    <source>
        <dbReference type="ARBA" id="ARBA00009865"/>
    </source>
</evidence>
<dbReference type="PANTHER" id="PTHR42812:SF5">
    <property type="entry name" value="ENDO-ARABINASE"/>
    <property type="match status" value="1"/>
</dbReference>
<feature type="site" description="Important for catalytic activity, responsible for pKa modulation of the active site Glu and correct orientation of both the proton donor and substrate" evidence="4">
    <location>
        <position position="124"/>
    </location>
</feature>
<proteinExistence type="inferred from homology"/>
<keyword evidence="9" id="KW-1185">Reference proteome</keyword>
<dbReference type="Gene3D" id="2.60.120.200">
    <property type="match status" value="1"/>
</dbReference>
<feature type="region of interest" description="Disordered" evidence="6">
    <location>
        <begin position="297"/>
        <end position="316"/>
    </location>
</feature>
<evidence type="ECO:0000256" key="6">
    <source>
        <dbReference type="SAM" id="MobiDB-lite"/>
    </source>
</evidence>
<dbReference type="InterPro" id="IPR041542">
    <property type="entry name" value="GH43_C2"/>
</dbReference>
<comment type="caution">
    <text evidence="8">The sequence shown here is derived from an EMBL/GenBank/DDBJ whole genome shotgun (WGS) entry which is preliminary data.</text>
</comment>
<dbReference type="EMBL" id="RFFI01000089">
    <property type="protein sequence ID" value="RMI06865.1"/>
    <property type="molecule type" value="Genomic_DNA"/>
</dbReference>
<gene>
    <name evidence="8" type="ORF">EBM89_14800</name>
</gene>
<reference evidence="8 9" key="1">
    <citation type="submission" date="2018-10" db="EMBL/GenBank/DDBJ databases">
        <title>Isolation, diversity and antifungal activity of actinobacteria from wheat.</title>
        <authorList>
            <person name="Han C."/>
        </authorList>
    </citation>
    <scope>NUCLEOTIDE SEQUENCE [LARGE SCALE GENOMIC DNA]</scope>
    <source>
        <strain evidence="8 9">NEAU-YY56</strain>
    </source>
</reference>
<evidence type="ECO:0000256" key="3">
    <source>
        <dbReference type="ARBA" id="ARBA00023295"/>
    </source>
</evidence>
<dbReference type="Pfam" id="PF17851">
    <property type="entry name" value="GH43_C2"/>
    <property type="match status" value="1"/>
</dbReference>
<keyword evidence="3 5" id="KW-0326">Glycosidase</keyword>
<dbReference type="GO" id="GO:0005975">
    <property type="term" value="P:carbohydrate metabolic process"/>
    <property type="evidence" value="ECO:0007669"/>
    <property type="project" value="InterPro"/>
</dbReference>
<keyword evidence="2 5" id="KW-0378">Hydrolase</keyword>
<evidence type="ECO:0000313" key="8">
    <source>
        <dbReference type="EMBL" id="RMI06865.1"/>
    </source>
</evidence>
<dbReference type="CDD" id="cd18617">
    <property type="entry name" value="GH43_XynB-like"/>
    <property type="match status" value="1"/>
</dbReference>
<dbReference type="Gene3D" id="2.115.10.20">
    <property type="entry name" value="Glycosyl hydrolase domain, family 43"/>
    <property type="match status" value="1"/>
</dbReference>
<protein>
    <submittedName>
        <fullName evidence="8">Glycoside hydrolase family 43 protein</fullName>
    </submittedName>
</protein>
<evidence type="ECO:0000259" key="7">
    <source>
        <dbReference type="Pfam" id="PF17851"/>
    </source>
</evidence>
<dbReference type="InterPro" id="IPR006710">
    <property type="entry name" value="Glyco_hydro_43"/>
</dbReference>
<dbReference type="InterPro" id="IPR023296">
    <property type="entry name" value="Glyco_hydro_beta-prop_sf"/>
</dbReference>
<accession>A0A3M2J7E6</accession>
<dbReference type="AlphaFoldDB" id="A0A3M2J7E6"/>
<dbReference type="SUPFAM" id="SSF49899">
    <property type="entry name" value="Concanavalin A-like lectins/glucanases"/>
    <property type="match status" value="1"/>
</dbReference>
<dbReference type="GO" id="GO:0004553">
    <property type="term" value="F:hydrolase activity, hydrolyzing O-glycosyl compounds"/>
    <property type="evidence" value="ECO:0007669"/>
    <property type="project" value="InterPro"/>
</dbReference>
<evidence type="ECO:0000256" key="2">
    <source>
        <dbReference type="ARBA" id="ARBA00022801"/>
    </source>
</evidence>
<comment type="similarity">
    <text evidence="1 5">Belongs to the glycosyl hydrolase 43 family.</text>
</comment>
<dbReference type="OrthoDB" id="9801455at2"/>
<sequence>MPAFQNPVLPGCHPDPSVCRVGDTYYLVTSSFGYFPGIPVHRSTDLVHWELVGHVLTRPEQAPLAGLDVNDGVWAATMRHHAGRFYVVATVARGRRGASTFVVTATDPAGPWSDPVPLEADGIDPSLFVDDDGRCWFTATRDAPEPAVTGPAELWLRELDLATLRLTGPEHVLWHGALRGAWVEGPHLYLRDGRYWLIAAEGGTERNHAVTAASAPAVTGPYATDPRSPLLTHRHLGPGHPVQNVGHADLVDTPDGATWALTLGVRPVDGAHTLGREAFLVPVEWTERGPVFAPGTGTVPATGSTGLPGPTAPDDRPGGAEVLTLDAPLAAQGWSSLRGPVDHLVRPADDGRGLALTPTAATLWGTGTPALVARRQQHLRFRLRCRLAFATTSSHEEAGVTVLLHQQRLATLAVSAGPDGEPVARLRMRTGDVVADLAGVPVLERDAIVELVVRGDEQSYRFAVVLPGGDERVLGEVPRTAFATETAGGFLGVHLGVHAQTTGTPTGARAVVSHVSYEALEDRAADPTDVPLVGSTRG</sequence>
<dbReference type="InterPro" id="IPR013320">
    <property type="entry name" value="ConA-like_dom_sf"/>
</dbReference>
<feature type="domain" description="Beta-xylosidase C-terminal Concanavalin A-like" evidence="7">
    <location>
        <begin position="332"/>
        <end position="518"/>
    </location>
</feature>
<dbReference type="Pfam" id="PF04616">
    <property type="entry name" value="Glyco_hydro_43"/>
    <property type="match status" value="1"/>
</dbReference>
<dbReference type="InterPro" id="IPR051795">
    <property type="entry name" value="Glycosyl_Hydrlase_43"/>
</dbReference>
<dbReference type="SUPFAM" id="SSF75005">
    <property type="entry name" value="Arabinanase/levansucrase/invertase"/>
    <property type="match status" value="1"/>
</dbReference>
<evidence type="ECO:0000256" key="4">
    <source>
        <dbReference type="PIRSR" id="PIRSR606710-2"/>
    </source>
</evidence>
<evidence type="ECO:0000256" key="5">
    <source>
        <dbReference type="RuleBase" id="RU361187"/>
    </source>
</evidence>
<dbReference type="RefSeq" id="WP_122150243.1">
    <property type="nucleotide sequence ID" value="NZ_RFFI01000089.1"/>
</dbReference>
<name>A0A3M2J7E6_9CELL</name>
<evidence type="ECO:0000313" key="9">
    <source>
        <dbReference type="Proteomes" id="UP000269289"/>
    </source>
</evidence>
<organism evidence="8 9">
    <name type="scientific">Cellulomonas triticagri</name>
    <dbReference type="NCBI Taxonomy" id="2483352"/>
    <lineage>
        <taxon>Bacteria</taxon>
        <taxon>Bacillati</taxon>
        <taxon>Actinomycetota</taxon>
        <taxon>Actinomycetes</taxon>
        <taxon>Micrococcales</taxon>
        <taxon>Cellulomonadaceae</taxon>
        <taxon>Cellulomonas</taxon>
    </lineage>
</organism>
<dbReference type="PANTHER" id="PTHR42812">
    <property type="entry name" value="BETA-XYLOSIDASE"/>
    <property type="match status" value="1"/>
</dbReference>